<feature type="transmembrane region" description="Helical" evidence="2">
    <location>
        <begin position="70"/>
        <end position="88"/>
    </location>
</feature>
<comment type="caution">
    <text evidence="4">The sequence shown here is derived from an EMBL/GenBank/DDBJ whole genome shotgun (WGS) entry which is preliminary data.</text>
</comment>
<keyword evidence="2" id="KW-1133">Transmembrane helix</keyword>
<feature type="transmembrane region" description="Helical" evidence="2">
    <location>
        <begin position="95"/>
        <end position="117"/>
    </location>
</feature>
<dbReference type="EMBL" id="JAEHOE010000030">
    <property type="protein sequence ID" value="KAG2494540.1"/>
    <property type="molecule type" value="Genomic_DNA"/>
</dbReference>
<feature type="signal peptide" evidence="3">
    <location>
        <begin position="1"/>
        <end position="27"/>
    </location>
</feature>
<proteinExistence type="predicted"/>
<dbReference type="AlphaFoldDB" id="A0A835Y8V2"/>
<feature type="compositionally biased region" description="Basic and acidic residues" evidence="1">
    <location>
        <begin position="165"/>
        <end position="174"/>
    </location>
</feature>
<keyword evidence="3" id="KW-0732">Signal</keyword>
<reference evidence="4" key="1">
    <citation type="journal article" date="2020" name="bioRxiv">
        <title>Comparative genomics of Chlamydomonas.</title>
        <authorList>
            <person name="Craig R.J."/>
            <person name="Hasan A.R."/>
            <person name="Ness R.W."/>
            <person name="Keightley P.D."/>
        </authorList>
    </citation>
    <scope>NUCLEOTIDE SEQUENCE</scope>
    <source>
        <strain evidence="4">CCAP 11/70</strain>
    </source>
</reference>
<gene>
    <name evidence="4" type="ORF">HYH03_007307</name>
</gene>
<evidence type="ECO:0000313" key="5">
    <source>
        <dbReference type="Proteomes" id="UP000612055"/>
    </source>
</evidence>
<name>A0A835Y8V2_9CHLO</name>
<keyword evidence="2" id="KW-0472">Membrane</keyword>
<sequence>MVKAEAAGTVLLFPLLAILGISITVLAVNRQHLADVEVWCWSYYPYYSCATFYGGCLVSDNINDYGPCQYAYAVGAISLFSSLINLCFSCVDLAGVASIVGGIFHLIWWCVAAAYFTSEWQDAHALPEDYWRHVLMGVSWAAFCMGVLQLVMAGGLCVMGRRKKGSDYEDKGEANRQAPISS</sequence>
<accession>A0A835Y8V2</accession>
<feature type="chain" id="PRO_5032564969" evidence="3">
    <location>
        <begin position="28"/>
        <end position="182"/>
    </location>
</feature>
<dbReference type="Proteomes" id="UP000612055">
    <property type="component" value="Unassembled WGS sequence"/>
</dbReference>
<keyword evidence="5" id="KW-1185">Reference proteome</keyword>
<evidence type="ECO:0000256" key="2">
    <source>
        <dbReference type="SAM" id="Phobius"/>
    </source>
</evidence>
<evidence type="ECO:0000256" key="3">
    <source>
        <dbReference type="SAM" id="SignalP"/>
    </source>
</evidence>
<evidence type="ECO:0000256" key="1">
    <source>
        <dbReference type="SAM" id="MobiDB-lite"/>
    </source>
</evidence>
<dbReference type="OrthoDB" id="540443at2759"/>
<organism evidence="4 5">
    <name type="scientific">Edaphochlamys debaryana</name>
    <dbReference type="NCBI Taxonomy" id="47281"/>
    <lineage>
        <taxon>Eukaryota</taxon>
        <taxon>Viridiplantae</taxon>
        <taxon>Chlorophyta</taxon>
        <taxon>core chlorophytes</taxon>
        <taxon>Chlorophyceae</taxon>
        <taxon>CS clade</taxon>
        <taxon>Chlamydomonadales</taxon>
        <taxon>Chlamydomonadales incertae sedis</taxon>
        <taxon>Edaphochlamys</taxon>
    </lineage>
</organism>
<protein>
    <submittedName>
        <fullName evidence="4">Uncharacterized protein</fullName>
    </submittedName>
</protein>
<evidence type="ECO:0000313" key="4">
    <source>
        <dbReference type="EMBL" id="KAG2494540.1"/>
    </source>
</evidence>
<feature type="transmembrane region" description="Helical" evidence="2">
    <location>
        <begin position="137"/>
        <end position="158"/>
    </location>
</feature>
<keyword evidence="2" id="KW-0812">Transmembrane</keyword>
<feature type="region of interest" description="Disordered" evidence="1">
    <location>
        <begin position="163"/>
        <end position="182"/>
    </location>
</feature>